<dbReference type="RefSeq" id="WP_336596250.1">
    <property type="nucleotide sequence ID" value="NZ_JACFYJ010000001.1"/>
</dbReference>
<organism evidence="2 3">
    <name type="scientific">Paraburkholderia bengalensis</name>
    <dbReference type="NCBI Taxonomy" id="2747562"/>
    <lineage>
        <taxon>Bacteria</taxon>
        <taxon>Pseudomonadati</taxon>
        <taxon>Pseudomonadota</taxon>
        <taxon>Betaproteobacteria</taxon>
        <taxon>Burkholderiales</taxon>
        <taxon>Burkholderiaceae</taxon>
        <taxon>Paraburkholderia</taxon>
    </lineage>
</organism>
<name>A0ABU8IJV4_9BURK</name>
<gene>
    <name evidence="2" type="ORF">H3V53_00690</name>
</gene>
<evidence type="ECO:0000313" key="2">
    <source>
        <dbReference type="EMBL" id="MEI5995781.1"/>
    </source>
</evidence>
<comment type="caution">
    <text evidence="2">The sequence shown here is derived from an EMBL/GenBank/DDBJ whole genome shotgun (WGS) entry which is preliminary data.</text>
</comment>
<evidence type="ECO:0000313" key="3">
    <source>
        <dbReference type="Proteomes" id="UP001386437"/>
    </source>
</evidence>
<evidence type="ECO:0000256" key="1">
    <source>
        <dbReference type="SAM" id="MobiDB-lite"/>
    </source>
</evidence>
<reference evidence="2 3" key="1">
    <citation type="journal article" date="2022" name="Arch. Microbiol.">
        <title>Paraburkholderia bengalensis sp. nov. isolated from roots of Oryza sativa, IR64.</title>
        <authorList>
            <person name="Nag P."/>
            <person name="Mondal N."/>
            <person name="Sarkar J."/>
            <person name="Das S."/>
        </authorList>
    </citation>
    <scope>NUCLEOTIDE SEQUENCE [LARGE SCALE GENOMIC DNA]</scope>
    <source>
        <strain evidence="2 3">IR64_4_BI</strain>
    </source>
</reference>
<dbReference type="Proteomes" id="UP001386437">
    <property type="component" value="Unassembled WGS sequence"/>
</dbReference>
<accession>A0ABU8IJV4</accession>
<dbReference type="EMBL" id="JACFYJ010000001">
    <property type="protein sequence ID" value="MEI5995781.1"/>
    <property type="molecule type" value="Genomic_DNA"/>
</dbReference>
<protein>
    <submittedName>
        <fullName evidence="2">Uncharacterized protein</fullName>
    </submittedName>
</protein>
<sequence>MEDAFRTKSPRCQTPIDGMLGASNGGAMTDGKITLAPAGPKSTLPIAAEAYREAGGSIESSMRANAARAGGTMCCE</sequence>
<keyword evidence="3" id="KW-1185">Reference proteome</keyword>
<proteinExistence type="predicted"/>
<feature type="region of interest" description="Disordered" evidence="1">
    <location>
        <begin position="1"/>
        <end position="23"/>
    </location>
</feature>